<comment type="caution">
    <text evidence="2">The sequence shown here is derived from an EMBL/GenBank/DDBJ whole genome shotgun (WGS) entry which is preliminary data.</text>
</comment>
<organism evidence="2 3">
    <name type="scientific">Proteus terrae subsp. cibarius</name>
    <dbReference type="NCBI Taxonomy" id="626774"/>
    <lineage>
        <taxon>Bacteria</taxon>
        <taxon>Pseudomonadati</taxon>
        <taxon>Pseudomonadota</taxon>
        <taxon>Gammaproteobacteria</taxon>
        <taxon>Enterobacterales</taxon>
        <taxon>Morganellaceae</taxon>
        <taxon>Proteus</taxon>
    </lineage>
</organism>
<proteinExistence type="predicted"/>
<dbReference type="InterPro" id="IPR032126">
    <property type="entry name" value="LydA_holin"/>
</dbReference>
<sequence>MKKMPYKDPNNMNWFTALLIAGMAVFGGIASYANKIVKGEPFRFAILFAQIVVSMFSGALILFGASYYQWQPEIAGAIAGMAGWSGAALVSALEKRFLRKVAGE</sequence>
<keyword evidence="1" id="KW-0472">Membrane</keyword>
<dbReference type="AlphaFoldDB" id="A0A8I0WQ06"/>
<dbReference type="RefSeq" id="WP_080972378.1">
    <property type="nucleotide sequence ID" value="NZ_JADSJR010000007.1"/>
</dbReference>
<evidence type="ECO:0000256" key="1">
    <source>
        <dbReference type="SAM" id="Phobius"/>
    </source>
</evidence>
<reference evidence="2" key="1">
    <citation type="submission" date="2020-11" db="EMBL/GenBank/DDBJ databases">
        <title>Enhanced detection system for hospital associated transmission using whole genome sequencing surveillance.</title>
        <authorList>
            <person name="Harrison L.H."/>
            <person name="Van Tyne D."/>
            <person name="Marsh J.W."/>
            <person name="Griffith M.P."/>
            <person name="Snyder D.J."/>
            <person name="Cooper V.S."/>
            <person name="Mustapha M."/>
        </authorList>
    </citation>
    <scope>NUCLEOTIDE SEQUENCE</scope>
    <source>
        <strain evidence="2">PR00070</strain>
    </source>
</reference>
<keyword evidence="1" id="KW-0812">Transmembrane</keyword>
<dbReference type="EMBL" id="JADSJR010000007">
    <property type="protein sequence ID" value="MBG2914167.1"/>
    <property type="molecule type" value="Genomic_DNA"/>
</dbReference>
<protein>
    <submittedName>
        <fullName evidence="2">Phage holin family protein</fullName>
    </submittedName>
</protein>
<dbReference type="Proteomes" id="UP000612266">
    <property type="component" value="Unassembled WGS sequence"/>
</dbReference>
<feature type="transmembrane region" description="Helical" evidence="1">
    <location>
        <begin position="74"/>
        <end position="93"/>
    </location>
</feature>
<feature type="transmembrane region" description="Helical" evidence="1">
    <location>
        <begin position="12"/>
        <end position="32"/>
    </location>
</feature>
<feature type="transmembrane region" description="Helical" evidence="1">
    <location>
        <begin position="44"/>
        <end position="68"/>
    </location>
</feature>
<dbReference type="Pfam" id="PF16083">
    <property type="entry name" value="Phage_holin_3_3"/>
    <property type="match status" value="1"/>
</dbReference>
<evidence type="ECO:0000313" key="2">
    <source>
        <dbReference type="EMBL" id="MBG2914167.1"/>
    </source>
</evidence>
<evidence type="ECO:0000313" key="3">
    <source>
        <dbReference type="Proteomes" id="UP000612266"/>
    </source>
</evidence>
<keyword evidence="1" id="KW-1133">Transmembrane helix</keyword>
<accession>A0A8I0WQ06</accession>
<name>A0A8I0WQ06_9GAMM</name>
<gene>
    <name evidence="2" type="ORF">I4901_07290</name>
</gene>